<name>A0A3N4JJN0_9PEZI</name>
<evidence type="ECO:0000256" key="1">
    <source>
        <dbReference type="SAM" id="MobiDB-lite"/>
    </source>
</evidence>
<gene>
    <name evidence="2" type="ORF">L873DRAFT_1845225</name>
</gene>
<feature type="compositionally biased region" description="Polar residues" evidence="1">
    <location>
        <begin position="39"/>
        <end position="49"/>
    </location>
</feature>
<feature type="region of interest" description="Disordered" evidence="1">
    <location>
        <begin position="17"/>
        <end position="75"/>
    </location>
</feature>
<protein>
    <submittedName>
        <fullName evidence="2">Uncharacterized protein</fullName>
    </submittedName>
</protein>
<dbReference type="Proteomes" id="UP000276215">
    <property type="component" value="Unassembled WGS sequence"/>
</dbReference>
<accession>A0A3N4JJN0</accession>
<evidence type="ECO:0000313" key="2">
    <source>
        <dbReference type="EMBL" id="RPA96620.1"/>
    </source>
</evidence>
<dbReference type="AlphaFoldDB" id="A0A3N4JJN0"/>
<reference evidence="2 3" key="1">
    <citation type="journal article" date="2018" name="Nat. Ecol. Evol.">
        <title>Pezizomycetes genomes reveal the molecular basis of ectomycorrhizal truffle lifestyle.</title>
        <authorList>
            <person name="Murat C."/>
            <person name="Payen T."/>
            <person name="Noel B."/>
            <person name="Kuo A."/>
            <person name="Morin E."/>
            <person name="Chen J."/>
            <person name="Kohler A."/>
            <person name="Krizsan K."/>
            <person name="Balestrini R."/>
            <person name="Da Silva C."/>
            <person name="Montanini B."/>
            <person name="Hainaut M."/>
            <person name="Levati E."/>
            <person name="Barry K.W."/>
            <person name="Belfiori B."/>
            <person name="Cichocki N."/>
            <person name="Clum A."/>
            <person name="Dockter R.B."/>
            <person name="Fauchery L."/>
            <person name="Guy J."/>
            <person name="Iotti M."/>
            <person name="Le Tacon F."/>
            <person name="Lindquist E.A."/>
            <person name="Lipzen A."/>
            <person name="Malagnac F."/>
            <person name="Mello A."/>
            <person name="Molinier V."/>
            <person name="Miyauchi S."/>
            <person name="Poulain J."/>
            <person name="Riccioni C."/>
            <person name="Rubini A."/>
            <person name="Sitrit Y."/>
            <person name="Splivallo R."/>
            <person name="Traeger S."/>
            <person name="Wang M."/>
            <person name="Zifcakova L."/>
            <person name="Wipf D."/>
            <person name="Zambonelli A."/>
            <person name="Paolocci F."/>
            <person name="Nowrousian M."/>
            <person name="Ottonello S."/>
            <person name="Baldrian P."/>
            <person name="Spatafora J.W."/>
            <person name="Henrissat B."/>
            <person name="Nagy L.G."/>
            <person name="Aury J.M."/>
            <person name="Wincker P."/>
            <person name="Grigoriev I.V."/>
            <person name="Bonfante P."/>
            <person name="Martin F.M."/>
        </authorList>
    </citation>
    <scope>NUCLEOTIDE SEQUENCE [LARGE SCALE GENOMIC DNA]</scope>
    <source>
        <strain evidence="2 3">120613-1</strain>
    </source>
</reference>
<dbReference type="EMBL" id="ML120412">
    <property type="protein sequence ID" value="RPA96620.1"/>
    <property type="molecule type" value="Genomic_DNA"/>
</dbReference>
<organism evidence="2 3">
    <name type="scientific">Choiromyces venosus 120613-1</name>
    <dbReference type="NCBI Taxonomy" id="1336337"/>
    <lineage>
        <taxon>Eukaryota</taxon>
        <taxon>Fungi</taxon>
        <taxon>Dikarya</taxon>
        <taxon>Ascomycota</taxon>
        <taxon>Pezizomycotina</taxon>
        <taxon>Pezizomycetes</taxon>
        <taxon>Pezizales</taxon>
        <taxon>Tuberaceae</taxon>
        <taxon>Choiromyces</taxon>
    </lineage>
</organism>
<proteinExistence type="predicted"/>
<sequence length="144" mass="15605">MPDATVVYSEVTAIGSLHPPPQIRIYSNSTTRDEETREQANVSHASSEGKSCGGGGGGGDNEDDKNETPSHPMTAIRRVSATSHLAITNAKSSGFFVRYREVLNEIPYSENRLYGSRVKSSPISKLPTTTTDSQSIIIKITYTK</sequence>
<evidence type="ECO:0000313" key="3">
    <source>
        <dbReference type="Proteomes" id="UP000276215"/>
    </source>
</evidence>
<keyword evidence="3" id="KW-1185">Reference proteome</keyword>